<evidence type="ECO:0000313" key="11">
    <source>
        <dbReference type="Proteomes" id="UP000305511"/>
    </source>
</evidence>
<dbReference type="Proteomes" id="UP000305511">
    <property type="component" value="Unassembled WGS sequence"/>
</dbReference>
<evidence type="ECO:0000256" key="3">
    <source>
        <dbReference type="ARBA" id="ARBA00022448"/>
    </source>
</evidence>
<feature type="transmembrane region" description="Helical" evidence="8">
    <location>
        <begin position="263"/>
        <end position="283"/>
    </location>
</feature>
<evidence type="ECO:0000256" key="1">
    <source>
        <dbReference type="ARBA" id="ARBA00004651"/>
    </source>
</evidence>
<evidence type="ECO:0000256" key="4">
    <source>
        <dbReference type="ARBA" id="ARBA00022475"/>
    </source>
</evidence>
<feature type="transmembrane region" description="Helical" evidence="8">
    <location>
        <begin position="359"/>
        <end position="382"/>
    </location>
</feature>
<gene>
    <name evidence="10" type="ORF">EY666_11055</name>
</gene>
<comment type="similarity">
    <text evidence="2">Belongs to the major facilitator superfamily. EmrB family.</text>
</comment>
<keyword evidence="5 8" id="KW-0812">Transmembrane</keyword>
<dbReference type="InterPro" id="IPR036259">
    <property type="entry name" value="MFS_trans_sf"/>
</dbReference>
<dbReference type="SUPFAM" id="SSF103473">
    <property type="entry name" value="MFS general substrate transporter"/>
    <property type="match status" value="1"/>
</dbReference>
<feature type="transmembrane region" description="Helical" evidence="8">
    <location>
        <begin position="203"/>
        <end position="221"/>
    </location>
</feature>
<comment type="caution">
    <text evidence="10">The sequence shown here is derived from an EMBL/GenBank/DDBJ whole genome shotgun (WGS) entry which is preliminary data.</text>
</comment>
<protein>
    <submittedName>
        <fullName evidence="10">DHA2 family efflux MFS transporter permease subunit</fullName>
    </submittedName>
</protein>
<evidence type="ECO:0000256" key="2">
    <source>
        <dbReference type="ARBA" id="ARBA00008537"/>
    </source>
</evidence>
<feature type="transmembrane region" description="Helical" evidence="8">
    <location>
        <begin position="49"/>
        <end position="69"/>
    </location>
</feature>
<evidence type="ECO:0000256" key="6">
    <source>
        <dbReference type="ARBA" id="ARBA00022989"/>
    </source>
</evidence>
<feature type="transmembrane region" description="Helical" evidence="8">
    <location>
        <begin position="14"/>
        <end position="37"/>
    </location>
</feature>
<proteinExistence type="inferred from homology"/>
<dbReference type="Gene3D" id="1.20.1250.20">
    <property type="entry name" value="MFS general substrate transporter like domains"/>
    <property type="match status" value="1"/>
</dbReference>
<dbReference type="PANTHER" id="PTHR42718:SF9">
    <property type="entry name" value="MAJOR FACILITATOR SUPERFAMILY MULTIDRUG TRANSPORTER MFSC"/>
    <property type="match status" value="1"/>
</dbReference>
<dbReference type="PROSITE" id="PS50850">
    <property type="entry name" value="MFS"/>
    <property type="match status" value="1"/>
</dbReference>
<keyword evidence="4" id="KW-1003">Cell membrane</keyword>
<evidence type="ECO:0000256" key="5">
    <source>
        <dbReference type="ARBA" id="ARBA00022692"/>
    </source>
</evidence>
<dbReference type="InterPro" id="IPR011701">
    <property type="entry name" value="MFS"/>
</dbReference>
<evidence type="ECO:0000256" key="8">
    <source>
        <dbReference type="SAM" id="Phobius"/>
    </source>
</evidence>
<feature type="transmembrane region" description="Helical" evidence="8">
    <location>
        <begin position="81"/>
        <end position="100"/>
    </location>
</feature>
<dbReference type="Pfam" id="PF07690">
    <property type="entry name" value="MFS_1"/>
    <property type="match status" value="1"/>
</dbReference>
<feature type="transmembrane region" description="Helical" evidence="8">
    <location>
        <begin position="233"/>
        <end position="251"/>
    </location>
</feature>
<feature type="transmembrane region" description="Helical" evidence="8">
    <location>
        <begin position="143"/>
        <end position="166"/>
    </location>
</feature>
<dbReference type="CDD" id="cd17321">
    <property type="entry name" value="MFS_MMR_MDR_like"/>
    <property type="match status" value="1"/>
</dbReference>
<sequence>MLERTVFMIDRKKVILYTCCMSLFVVTMDVTVVNVALPSIQSDFHTNLSTLQWVTDGYTLMVASLLLLSGSTADRIGRKRVLQLGLACFGLASFLCGISQTPGQLIAFRMLQGIGGSMLNPVAMSIITQVFTEKLERAKAIGLWGSVTGISLGMGPIIGGLIVSYFSWRYVFFVNVPIIAAAIILTQKFVPESKVEKTAKNDFVGQALMILFLFSSIYSIIGLPRKGLFAPDILSTGIIGCLAIAIFFIYEYNIDNPLINPRFFLSIPFTSASFLAIFGFIIYNGYLFLNTLYLQEMRGFSPLEAGLSTIPLAFVSFLVAPRAGEMVGRIGTKRPIMLCGISMLAVSFLQLFVTKTTPMIILFVIYIFLGIGFGMLNSPITITAIEGMPLSQSGTAAAIAVTCKQIGNSLGVALPSLLITKPITSSLTRTPFTNVWLLFGCCAIAIIFLSYLSNSPLAKKSLRRVRFYF</sequence>
<dbReference type="EMBL" id="SIYF01000268">
    <property type="protein sequence ID" value="TKK83771.1"/>
    <property type="molecule type" value="Genomic_DNA"/>
</dbReference>
<accession>A0A4U3M4V1</accession>
<keyword evidence="6 8" id="KW-1133">Transmembrane helix</keyword>
<dbReference type="PRINTS" id="PR01036">
    <property type="entry name" value="TCRTETB"/>
</dbReference>
<dbReference type="InterPro" id="IPR020846">
    <property type="entry name" value="MFS_dom"/>
</dbReference>
<dbReference type="PANTHER" id="PTHR42718">
    <property type="entry name" value="MAJOR FACILITATOR SUPERFAMILY MULTIDRUG TRANSPORTER MFSC"/>
    <property type="match status" value="1"/>
</dbReference>
<feature type="transmembrane region" description="Helical" evidence="8">
    <location>
        <begin position="303"/>
        <end position="323"/>
    </location>
</feature>
<dbReference type="Gene3D" id="1.20.1720.10">
    <property type="entry name" value="Multidrug resistance protein D"/>
    <property type="match status" value="1"/>
</dbReference>
<name>A0A4U3M4V1_ENTFL</name>
<evidence type="ECO:0000313" key="10">
    <source>
        <dbReference type="EMBL" id="TKK83771.1"/>
    </source>
</evidence>
<comment type="subcellular location">
    <subcellularLocation>
        <location evidence="1">Cell membrane</location>
        <topology evidence="1">Multi-pass membrane protein</topology>
    </subcellularLocation>
</comment>
<keyword evidence="7 8" id="KW-0472">Membrane</keyword>
<evidence type="ECO:0000256" key="7">
    <source>
        <dbReference type="ARBA" id="ARBA00023136"/>
    </source>
</evidence>
<feature type="transmembrane region" description="Helical" evidence="8">
    <location>
        <begin position="172"/>
        <end position="191"/>
    </location>
</feature>
<feature type="transmembrane region" description="Helical" evidence="8">
    <location>
        <begin position="335"/>
        <end position="353"/>
    </location>
</feature>
<feature type="domain" description="Major facilitator superfamily (MFS) profile" evidence="9">
    <location>
        <begin position="15"/>
        <end position="458"/>
    </location>
</feature>
<organism evidence="10 11">
    <name type="scientific">Enterococcus faecalis</name>
    <name type="common">Streptococcus faecalis</name>
    <dbReference type="NCBI Taxonomy" id="1351"/>
    <lineage>
        <taxon>Bacteria</taxon>
        <taxon>Bacillati</taxon>
        <taxon>Bacillota</taxon>
        <taxon>Bacilli</taxon>
        <taxon>Lactobacillales</taxon>
        <taxon>Enterococcaceae</taxon>
        <taxon>Enterococcus</taxon>
    </lineage>
</organism>
<feature type="transmembrane region" description="Helical" evidence="8">
    <location>
        <begin position="435"/>
        <end position="454"/>
    </location>
</feature>
<keyword evidence="3" id="KW-0813">Transport</keyword>
<evidence type="ECO:0000259" key="9">
    <source>
        <dbReference type="PROSITE" id="PS50850"/>
    </source>
</evidence>
<dbReference type="NCBIfam" id="TIGR00711">
    <property type="entry name" value="efflux_EmrB"/>
    <property type="match status" value="1"/>
</dbReference>
<dbReference type="InterPro" id="IPR004638">
    <property type="entry name" value="EmrB-like"/>
</dbReference>
<dbReference type="GO" id="GO:0005886">
    <property type="term" value="C:plasma membrane"/>
    <property type="evidence" value="ECO:0007669"/>
    <property type="project" value="UniProtKB-SubCell"/>
</dbReference>
<reference evidence="10 11" key="1">
    <citation type="submission" date="2019-02" db="EMBL/GenBank/DDBJ databases">
        <title>Bacteria dissemination in different level of health care in South Africa: the effectiveness of infections prevention and control.</title>
        <authorList>
            <person name="Shobo C."/>
            <person name="Amoako D.G."/>
            <person name="Allam M."/>
            <person name="Ismail A."/>
            <person name="Bester L.A."/>
            <person name="Essack S.Y."/>
        </authorList>
    </citation>
    <scope>NUCLEOTIDE SEQUENCE [LARGE SCALE GENOMIC DNA]</scope>
    <source>
        <strain evidence="10 11">2SIL2</strain>
    </source>
</reference>
<dbReference type="GO" id="GO:0022857">
    <property type="term" value="F:transmembrane transporter activity"/>
    <property type="evidence" value="ECO:0007669"/>
    <property type="project" value="InterPro"/>
</dbReference>
<dbReference type="AlphaFoldDB" id="A0A4U3M4V1"/>